<dbReference type="EMBL" id="FLYE01000034">
    <property type="protein sequence ID" value="SCA57141.1"/>
    <property type="molecule type" value="Genomic_DNA"/>
</dbReference>
<dbReference type="CDD" id="cd03499">
    <property type="entry name" value="SQR_TypeC_SdhC"/>
    <property type="match status" value="1"/>
</dbReference>
<evidence type="ECO:0000256" key="3">
    <source>
        <dbReference type="ARBA" id="ARBA00007244"/>
    </source>
</evidence>
<evidence type="ECO:0000256" key="11">
    <source>
        <dbReference type="ARBA" id="ARBA00025912"/>
    </source>
</evidence>
<dbReference type="PANTHER" id="PTHR10978">
    <property type="entry name" value="SUCCINATE DEHYDROGENASE CYTOCHROME B560 SUBUNIT"/>
    <property type="match status" value="1"/>
</dbReference>
<dbReference type="OrthoDB" id="9799441at2"/>
<name>A0A1C3RIP5_9PROT</name>
<dbReference type="PROSITE" id="PS01001">
    <property type="entry name" value="SDH_CYT_2"/>
    <property type="match status" value="1"/>
</dbReference>
<dbReference type="GO" id="GO:0006099">
    <property type="term" value="P:tricarboxylic acid cycle"/>
    <property type="evidence" value="ECO:0007669"/>
    <property type="project" value="InterPro"/>
</dbReference>
<dbReference type="PROSITE" id="PS01000">
    <property type="entry name" value="SDH_CYT_1"/>
    <property type="match status" value="1"/>
</dbReference>
<dbReference type="GO" id="GO:0009055">
    <property type="term" value="F:electron transfer activity"/>
    <property type="evidence" value="ECO:0007669"/>
    <property type="project" value="InterPro"/>
</dbReference>
<dbReference type="RefSeq" id="WP_069189187.1">
    <property type="nucleotide sequence ID" value="NZ_FLYE01000034.1"/>
</dbReference>
<dbReference type="NCBIfam" id="TIGR02970">
    <property type="entry name" value="succ_dehyd_cytB"/>
    <property type="match status" value="1"/>
</dbReference>
<evidence type="ECO:0000313" key="14">
    <source>
        <dbReference type="EMBL" id="SCA57141.1"/>
    </source>
</evidence>
<evidence type="ECO:0000256" key="5">
    <source>
        <dbReference type="ARBA" id="ARBA00022617"/>
    </source>
</evidence>
<dbReference type="AlphaFoldDB" id="A0A1C3RIP5"/>
<evidence type="ECO:0000256" key="12">
    <source>
        <dbReference type="PIRSR" id="PIRSR000178-1"/>
    </source>
</evidence>
<evidence type="ECO:0000256" key="7">
    <source>
        <dbReference type="ARBA" id="ARBA00022723"/>
    </source>
</evidence>
<evidence type="ECO:0000313" key="15">
    <source>
        <dbReference type="Proteomes" id="UP000231658"/>
    </source>
</evidence>
<keyword evidence="9 12" id="KW-0408">Iron</keyword>
<keyword evidence="5 12" id="KW-0349">Heme</keyword>
<dbReference type="InterPro" id="IPR000701">
    <property type="entry name" value="SuccDH_FuR_B_TM-su"/>
</dbReference>
<keyword evidence="15" id="KW-1185">Reference proteome</keyword>
<dbReference type="InterPro" id="IPR018495">
    <property type="entry name" value="Succ_DH_cyt_bsu_CS"/>
</dbReference>
<feature type="transmembrane region" description="Helical" evidence="13">
    <location>
        <begin position="29"/>
        <end position="50"/>
    </location>
</feature>
<comment type="function">
    <text evidence="1">Membrane-anchoring subunit of succinate dehydrogenase (SDH).</text>
</comment>
<comment type="similarity">
    <text evidence="3">Belongs to the cytochrome b560 family.</text>
</comment>
<sequence>MTTGNRPLSPHLQVYKLPMAGKMSITHRMTGIIMSLGLVFFTYWIVAAAYGPESFATAQELMTSWFGMIIIFGWTACLFYHLVNGIRHMRWDTGKGLEKEDLIASGRVTIGLAVILTVAFWIFAVL</sequence>
<gene>
    <name evidence="14" type="primary">sdhC</name>
    <name evidence="14" type="ORF">MTBPR1_40164</name>
</gene>
<protein>
    <recommendedName>
        <fullName evidence="4">Succinate dehydrogenase cytochrome b556 subunit</fullName>
    </recommendedName>
</protein>
<dbReference type="Proteomes" id="UP000231658">
    <property type="component" value="Unassembled WGS sequence"/>
</dbReference>
<evidence type="ECO:0000256" key="8">
    <source>
        <dbReference type="ARBA" id="ARBA00022989"/>
    </source>
</evidence>
<dbReference type="GO" id="GO:0016020">
    <property type="term" value="C:membrane"/>
    <property type="evidence" value="ECO:0007669"/>
    <property type="project" value="UniProtKB-SubCell"/>
</dbReference>
<dbReference type="PANTHER" id="PTHR10978:SF5">
    <property type="entry name" value="SUCCINATE DEHYDROGENASE CYTOCHROME B560 SUBUNIT, MITOCHONDRIAL"/>
    <property type="match status" value="1"/>
</dbReference>
<comment type="subunit">
    <text evidence="11">Part of an enzyme complex containing four subunits: a flavoprotein, an iron-sulfur protein, plus two membrane-anchoring proteins, SdhC and SdhD. The complex can form homotrimers.</text>
</comment>
<evidence type="ECO:0000256" key="13">
    <source>
        <dbReference type="SAM" id="Phobius"/>
    </source>
</evidence>
<evidence type="ECO:0000256" key="2">
    <source>
        <dbReference type="ARBA" id="ARBA00004141"/>
    </source>
</evidence>
<feature type="binding site" description="axial binding residue" evidence="12">
    <location>
        <position position="81"/>
    </location>
    <ligand>
        <name>heme</name>
        <dbReference type="ChEBI" id="CHEBI:30413"/>
        <note>ligand shared with second transmembrane subunit</note>
    </ligand>
    <ligandPart>
        <name>Fe</name>
        <dbReference type="ChEBI" id="CHEBI:18248"/>
    </ligandPart>
</feature>
<dbReference type="Gene3D" id="1.20.1300.10">
    <property type="entry name" value="Fumarate reductase/succinate dehydrogenase, transmembrane subunit"/>
    <property type="match status" value="1"/>
</dbReference>
<dbReference type="GO" id="GO:0046872">
    <property type="term" value="F:metal ion binding"/>
    <property type="evidence" value="ECO:0007669"/>
    <property type="project" value="UniProtKB-KW"/>
</dbReference>
<comment type="subcellular location">
    <subcellularLocation>
        <location evidence="2">Membrane</location>
        <topology evidence="2">Multi-pass membrane protein</topology>
    </subcellularLocation>
</comment>
<comment type="cofactor">
    <cofactor evidence="12">
        <name>heme</name>
        <dbReference type="ChEBI" id="CHEBI:30413"/>
    </cofactor>
    <text evidence="12">The heme is bound between the two transmembrane subunits.</text>
</comment>
<evidence type="ECO:0000256" key="6">
    <source>
        <dbReference type="ARBA" id="ARBA00022692"/>
    </source>
</evidence>
<feature type="transmembrane region" description="Helical" evidence="13">
    <location>
        <begin position="62"/>
        <end position="83"/>
    </location>
</feature>
<keyword evidence="7 12" id="KW-0479">Metal-binding</keyword>
<evidence type="ECO:0000256" key="4">
    <source>
        <dbReference type="ARBA" id="ARBA00020076"/>
    </source>
</evidence>
<organism evidence="14 15">
    <name type="scientific">Candidatus Terasakiella magnetica</name>
    <dbReference type="NCBI Taxonomy" id="1867952"/>
    <lineage>
        <taxon>Bacteria</taxon>
        <taxon>Pseudomonadati</taxon>
        <taxon>Pseudomonadota</taxon>
        <taxon>Alphaproteobacteria</taxon>
        <taxon>Rhodospirillales</taxon>
        <taxon>Terasakiellaceae</taxon>
        <taxon>Terasakiella</taxon>
    </lineage>
</organism>
<evidence type="ECO:0000256" key="9">
    <source>
        <dbReference type="ARBA" id="ARBA00023004"/>
    </source>
</evidence>
<dbReference type="SUPFAM" id="SSF81343">
    <property type="entry name" value="Fumarate reductase respiratory complex transmembrane subunits"/>
    <property type="match status" value="1"/>
</dbReference>
<keyword evidence="8 13" id="KW-1133">Transmembrane helix</keyword>
<dbReference type="InterPro" id="IPR014314">
    <property type="entry name" value="Succ_DH_cytb556"/>
</dbReference>
<keyword evidence="6 13" id="KW-0812">Transmembrane</keyword>
<feature type="transmembrane region" description="Helical" evidence="13">
    <location>
        <begin position="104"/>
        <end position="124"/>
    </location>
</feature>
<reference evidence="14 15" key="1">
    <citation type="submission" date="2016-07" db="EMBL/GenBank/DDBJ databases">
        <authorList>
            <person name="Lefevre C.T."/>
        </authorList>
    </citation>
    <scope>NUCLEOTIDE SEQUENCE [LARGE SCALE GENOMIC DNA]</scope>
    <source>
        <strain evidence="14">PR1</strain>
    </source>
</reference>
<dbReference type="PIRSF" id="PIRSF000178">
    <property type="entry name" value="SDH_cyt_b560"/>
    <property type="match status" value="1"/>
</dbReference>
<proteinExistence type="inferred from homology"/>
<dbReference type="Pfam" id="PF01127">
    <property type="entry name" value="Sdh_cyt"/>
    <property type="match status" value="1"/>
</dbReference>
<accession>A0A1C3RIP5</accession>
<evidence type="ECO:0000256" key="1">
    <source>
        <dbReference type="ARBA" id="ARBA00004050"/>
    </source>
</evidence>
<evidence type="ECO:0000256" key="10">
    <source>
        <dbReference type="ARBA" id="ARBA00023136"/>
    </source>
</evidence>
<dbReference type="STRING" id="1867952.MTBPR1_40164"/>
<dbReference type="InterPro" id="IPR034804">
    <property type="entry name" value="SQR/QFR_C/D"/>
</dbReference>
<keyword evidence="10 13" id="KW-0472">Membrane</keyword>